<dbReference type="Proteomes" id="UP001177260">
    <property type="component" value="Unassembled WGS sequence"/>
</dbReference>
<organism evidence="1 2">
    <name type="scientific">Aspergillus melleus</name>
    <dbReference type="NCBI Taxonomy" id="138277"/>
    <lineage>
        <taxon>Eukaryota</taxon>
        <taxon>Fungi</taxon>
        <taxon>Dikarya</taxon>
        <taxon>Ascomycota</taxon>
        <taxon>Pezizomycotina</taxon>
        <taxon>Eurotiomycetes</taxon>
        <taxon>Eurotiomycetidae</taxon>
        <taxon>Eurotiales</taxon>
        <taxon>Aspergillaceae</taxon>
        <taxon>Aspergillus</taxon>
        <taxon>Aspergillus subgen. Circumdati</taxon>
    </lineage>
</organism>
<proteinExistence type="predicted"/>
<accession>A0ACC3B8Z9</accession>
<gene>
    <name evidence="1" type="ORF">N8T08_002286</name>
</gene>
<evidence type="ECO:0000313" key="2">
    <source>
        <dbReference type="Proteomes" id="UP001177260"/>
    </source>
</evidence>
<protein>
    <submittedName>
        <fullName evidence="1">Uncharacterized protein</fullName>
    </submittedName>
</protein>
<reference evidence="1 2" key="1">
    <citation type="journal article" date="2023" name="ACS Omega">
        <title>Identification of the Neoaspergillic Acid Biosynthesis Gene Cluster by Establishing an In Vitro CRISPR-Ribonucleoprotein Genetic System in Aspergillus melleus.</title>
        <authorList>
            <person name="Yuan B."/>
            <person name="Grau M.F."/>
            <person name="Murata R.M."/>
            <person name="Torok T."/>
            <person name="Venkateswaran K."/>
            <person name="Stajich J.E."/>
            <person name="Wang C.C.C."/>
        </authorList>
    </citation>
    <scope>NUCLEOTIDE SEQUENCE [LARGE SCALE GENOMIC DNA]</scope>
    <source>
        <strain evidence="1 2">IMV 1140</strain>
    </source>
</reference>
<evidence type="ECO:0000313" key="1">
    <source>
        <dbReference type="EMBL" id="KAK1146959.1"/>
    </source>
</evidence>
<sequence length="626" mass="70042">MLSALRRFGVSHALRASTPRAVSSGLTPRALQWHPSSSASFQFAPKSLYHVSAPCFSAAQAQELSAEESEEVAKFSQLADKNLVNRKIIRTITERMNITDMTDVQKMTIADTLKGGDVLAQAKTGTGKTLAFLLPVLQNILNDRTLDLSRRSSHSSTDIRSIIISPTRELAEQIATEAKRISAGTGIQVQTAVGGTQKRMHLDLMRRHGCHLLVGTPGRLLDLLSDPYSRVRAPQLSSFVLDEADRLLDEGFSEDIFEIQSHLPAPAEVDRQTLLFSATMPSGVMKMVNRIMKPDYKFIRTIKEDEVPTHLRVPQKLVTLNGFENAYPAILELAKNYLASSNERPFKAIVYFNSTKEVNLAYEVFNNMVNEPGAVRSGHPLGKVRRYELHSRLTQARRSLYADKFRADKSAILFSSDVTARGMDFPDVTHVIQVGIARDRESYIHRLGRTGRANKTGEGWTFIHQNEQRSLNQRLHNLPIEKVDSLATASVDITDEAAGAPAEAEETLEQVADALEQVPEDLRVETWKAMFGTLVGTFDDHRVMIQSMKDLALHGYKLPQVPPMPRQLGNSRRSRGSSMSGGQRSRDRFSGRQGDGPYSRGGRFDHGRNGQRHRREPRRDKPFYDF</sequence>
<dbReference type="EMBL" id="JAOPJF010000014">
    <property type="protein sequence ID" value="KAK1146959.1"/>
    <property type="molecule type" value="Genomic_DNA"/>
</dbReference>
<name>A0ACC3B8Z9_9EURO</name>
<comment type="caution">
    <text evidence="1">The sequence shown here is derived from an EMBL/GenBank/DDBJ whole genome shotgun (WGS) entry which is preliminary data.</text>
</comment>
<keyword evidence="2" id="KW-1185">Reference proteome</keyword>